<feature type="compositionally biased region" description="Basic and acidic residues" evidence="1">
    <location>
        <begin position="276"/>
        <end position="289"/>
    </location>
</feature>
<dbReference type="Proteomes" id="UP000018874">
    <property type="component" value="Unassembled WGS sequence"/>
</dbReference>
<evidence type="ECO:0000256" key="1">
    <source>
        <dbReference type="SAM" id="MobiDB-lite"/>
    </source>
</evidence>
<sequence>MEEIIEIQSVGLGKLDNAQHVTFHSRAYDIVNDYEPAKIGIPEPLKVEWKGNLGTEEDINKEVVAETLTKLITEKDTERDRLITYIFKIIRACLYSPETSELKAATELVLVANKYGQLQRESFDRESGHINGLLIDLKKPEYAPHITTLRLTNAVTKLETANTEFEKLFKQSATAVKRSNLPRAAEVRLKTDANYNRVLLMLQAAYLSGAATIDRDMLKKIAHDLNGLIDKTNTAYNRSLAQKKAAKDPKDPKTPEKPKDPKQPEKPGGGSGEQPKQPEKPKDPKKPDDGNPDITLPEE</sequence>
<dbReference type="PATRIC" id="fig|1411021.3.peg.815"/>
<accession>W2CU29</accession>
<reference evidence="2 3" key="1">
    <citation type="submission" date="2013-11" db="EMBL/GenBank/DDBJ databases">
        <title>Single cell genomics of uncultured Tannerella BU063 (oral taxon 286).</title>
        <authorList>
            <person name="Beall C.J."/>
            <person name="Campbell A.G."/>
            <person name="Griffen A.L."/>
            <person name="Podar M."/>
            <person name="Leys E.J."/>
        </authorList>
    </citation>
    <scope>NUCLEOTIDE SEQUENCE [LARGE SCALE GENOMIC DNA]</scope>
    <source>
        <strain evidence="2">Cell 6/7/9</strain>
    </source>
</reference>
<organism evidence="2 3">
    <name type="scientific">Tannerella sp. oral taxon BU063 isolate Cell 6/7/9</name>
    <dbReference type="NCBI Taxonomy" id="1411021"/>
    <lineage>
        <taxon>Bacteria</taxon>
        <taxon>Pseudomonadati</taxon>
        <taxon>Bacteroidota</taxon>
        <taxon>Bacteroidia</taxon>
        <taxon>Bacteroidales</taxon>
        <taxon>Tannerellaceae</taxon>
        <taxon>Tannerella</taxon>
    </lineage>
</organism>
<dbReference type="EMBL" id="AYYD01000930">
    <property type="protein sequence ID" value="ETK10001.1"/>
    <property type="molecule type" value="Genomic_DNA"/>
</dbReference>
<keyword evidence="3" id="KW-1185">Reference proteome</keyword>
<evidence type="ECO:0000313" key="3">
    <source>
        <dbReference type="Proteomes" id="UP000018874"/>
    </source>
</evidence>
<comment type="caution">
    <text evidence="2">The sequence shown here is derived from an EMBL/GenBank/DDBJ whole genome shotgun (WGS) entry which is preliminary data.</text>
</comment>
<gene>
    <name evidence="2" type="ORF">T231_07470</name>
</gene>
<dbReference type="InterPro" id="IPR046228">
    <property type="entry name" value="DUF6261"/>
</dbReference>
<feature type="compositionally biased region" description="Basic and acidic residues" evidence="1">
    <location>
        <begin position="245"/>
        <end position="265"/>
    </location>
</feature>
<proteinExistence type="predicted"/>
<dbReference type="AlphaFoldDB" id="W2CU29"/>
<evidence type="ECO:0000313" key="2">
    <source>
        <dbReference type="EMBL" id="ETK10001.1"/>
    </source>
</evidence>
<dbReference type="Pfam" id="PF19775">
    <property type="entry name" value="DUF6261"/>
    <property type="match status" value="1"/>
</dbReference>
<name>W2CU29_9BACT</name>
<feature type="region of interest" description="Disordered" evidence="1">
    <location>
        <begin position="240"/>
        <end position="299"/>
    </location>
</feature>
<protein>
    <submittedName>
        <fullName evidence="2">Uncharacterized protein</fullName>
    </submittedName>
</protein>